<dbReference type="AlphaFoldDB" id="A0A955RI29"/>
<evidence type="ECO:0000256" key="1">
    <source>
        <dbReference type="ARBA" id="ARBA00005417"/>
    </source>
</evidence>
<dbReference type="PANTHER" id="PTHR24220:SF470">
    <property type="entry name" value="CELL DIVISION ATP-BINDING PROTEIN FTSE"/>
    <property type="match status" value="1"/>
</dbReference>
<reference evidence="6" key="1">
    <citation type="submission" date="2020-04" db="EMBL/GenBank/DDBJ databases">
        <authorList>
            <person name="Zhang T."/>
        </authorList>
    </citation>
    <scope>NUCLEOTIDE SEQUENCE</scope>
    <source>
        <strain evidence="6">HKST-UBA10</strain>
    </source>
</reference>
<dbReference type="InterPro" id="IPR015854">
    <property type="entry name" value="ABC_transpr_LolD-like"/>
</dbReference>
<dbReference type="PROSITE" id="PS50893">
    <property type="entry name" value="ABC_TRANSPORTER_2"/>
    <property type="match status" value="1"/>
</dbReference>
<evidence type="ECO:0000313" key="6">
    <source>
        <dbReference type="EMBL" id="MCA9382346.1"/>
    </source>
</evidence>
<dbReference type="GO" id="GO:0005524">
    <property type="term" value="F:ATP binding"/>
    <property type="evidence" value="ECO:0007669"/>
    <property type="project" value="UniProtKB-KW"/>
</dbReference>
<dbReference type="SMART" id="SM00382">
    <property type="entry name" value="AAA"/>
    <property type="match status" value="1"/>
</dbReference>
<dbReference type="EMBL" id="JAGQLG010000113">
    <property type="protein sequence ID" value="MCA9382346.1"/>
    <property type="molecule type" value="Genomic_DNA"/>
</dbReference>
<dbReference type="GO" id="GO:0022857">
    <property type="term" value="F:transmembrane transporter activity"/>
    <property type="evidence" value="ECO:0007669"/>
    <property type="project" value="TreeGrafter"/>
</dbReference>
<feature type="region of interest" description="Disordered" evidence="4">
    <location>
        <begin position="219"/>
        <end position="248"/>
    </location>
</feature>
<name>A0A955RI29_9BACT</name>
<feature type="compositionally biased region" description="Basic and acidic residues" evidence="4">
    <location>
        <begin position="232"/>
        <end position="248"/>
    </location>
</feature>
<sequence>MIKFESVTKRYSEKITALEEASFEVKEGEFVFLVGPSGAGKSTIIRLLVREELPTSGTLEFMGQDIVGMSKKDIVKLRRNIGVVFQDFKLINSFTIRENIEFALEAAEKSEKDIKETSEYVLGLVGIADRRDLFPVQLSGGEKQKASIARAMATNPKLLIADEPTGNLDPSSTWDIVQLLNKINNWGTTVVMATHDQEVVNSLQKRVIELENGMIIRDDKSKGKYTNGNKKPVKEKPEKLKDNSTKKK</sequence>
<feature type="domain" description="ABC transporter" evidence="5">
    <location>
        <begin position="2"/>
        <end position="237"/>
    </location>
</feature>
<reference evidence="6" key="2">
    <citation type="journal article" date="2021" name="Microbiome">
        <title>Successional dynamics and alternative stable states in a saline activated sludge microbial community over 9 years.</title>
        <authorList>
            <person name="Wang Y."/>
            <person name="Ye J."/>
            <person name="Ju F."/>
            <person name="Liu L."/>
            <person name="Boyd J.A."/>
            <person name="Deng Y."/>
            <person name="Parks D.H."/>
            <person name="Jiang X."/>
            <person name="Yin X."/>
            <person name="Woodcroft B.J."/>
            <person name="Tyson G.W."/>
            <person name="Hugenholtz P."/>
            <person name="Polz M.F."/>
            <person name="Zhang T."/>
        </authorList>
    </citation>
    <scope>NUCLEOTIDE SEQUENCE</scope>
    <source>
        <strain evidence="6">HKST-UBA10</strain>
    </source>
</reference>
<proteinExistence type="inferred from homology"/>
<evidence type="ECO:0000256" key="2">
    <source>
        <dbReference type="ARBA" id="ARBA00022741"/>
    </source>
</evidence>
<evidence type="ECO:0000313" key="7">
    <source>
        <dbReference type="Proteomes" id="UP000782843"/>
    </source>
</evidence>
<evidence type="ECO:0000259" key="5">
    <source>
        <dbReference type="PROSITE" id="PS50893"/>
    </source>
</evidence>
<accession>A0A955RI29</accession>
<dbReference type="Proteomes" id="UP000782843">
    <property type="component" value="Unassembled WGS sequence"/>
</dbReference>
<dbReference type="GO" id="GO:0016887">
    <property type="term" value="F:ATP hydrolysis activity"/>
    <property type="evidence" value="ECO:0007669"/>
    <property type="project" value="InterPro"/>
</dbReference>
<dbReference type="Pfam" id="PF00005">
    <property type="entry name" value="ABC_tran"/>
    <property type="match status" value="1"/>
</dbReference>
<dbReference type="PROSITE" id="PS00211">
    <property type="entry name" value="ABC_TRANSPORTER_1"/>
    <property type="match status" value="1"/>
</dbReference>
<dbReference type="SUPFAM" id="SSF52540">
    <property type="entry name" value="P-loop containing nucleoside triphosphate hydrolases"/>
    <property type="match status" value="1"/>
</dbReference>
<dbReference type="PANTHER" id="PTHR24220">
    <property type="entry name" value="IMPORT ATP-BINDING PROTEIN"/>
    <property type="match status" value="1"/>
</dbReference>
<evidence type="ECO:0000256" key="4">
    <source>
        <dbReference type="SAM" id="MobiDB-lite"/>
    </source>
</evidence>
<keyword evidence="2" id="KW-0547">Nucleotide-binding</keyword>
<comment type="caution">
    <text evidence="6">The sequence shown here is derived from an EMBL/GenBank/DDBJ whole genome shotgun (WGS) entry which is preliminary data.</text>
</comment>
<dbReference type="InterPro" id="IPR017871">
    <property type="entry name" value="ABC_transporter-like_CS"/>
</dbReference>
<dbReference type="InterPro" id="IPR027417">
    <property type="entry name" value="P-loop_NTPase"/>
</dbReference>
<gene>
    <name evidence="6" type="ORF">KC660_02990</name>
</gene>
<evidence type="ECO:0000256" key="3">
    <source>
        <dbReference type="ARBA" id="ARBA00022840"/>
    </source>
</evidence>
<dbReference type="InterPro" id="IPR003439">
    <property type="entry name" value="ABC_transporter-like_ATP-bd"/>
</dbReference>
<dbReference type="Gene3D" id="3.40.50.300">
    <property type="entry name" value="P-loop containing nucleotide triphosphate hydrolases"/>
    <property type="match status" value="1"/>
</dbReference>
<organism evidence="6 7">
    <name type="scientific">Candidatus Dojkabacteria bacterium</name>
    <dbReference type="NCBI Taxonomy" id="2099670"/>
    <lineage>
        <taxon>Bacteria</taxon>
        <taxon>Candidatus Dojkabacteria</taxon>
    </lineage>
</organism>
<dbReference type="GO" id="GO:0005886">
    <property type="term" value="C:plasma membrane"/>
    <property type="evidence" value="ECO:0007669"/>
    <property type="project" value="TreeGrafter"/>
</dbReference>
<comment type="similarity">
    <text evidence="1">Belongs to the ABC transporter superfamily.</text>
</comment>
<protein>
    <submittedName>
        <fullName evidence="6">ATP-binding cassette domain-containing protein</fullName>
    </submittedName>
</protein>
<keyword evidence="3 6" id="KW-0067">ATP-binding</keyword>
<dbReference type="InterPro" id="IPR003593">
    <property type="entry name" value="AAA+_ATPase"/>
</dbReference>
<dbReference type="FunFam" id="3.40.50.300:FF:000056">
    <property type="entry name" value="Cell division ATP-binding protein FtsE"/>
    <property type="match status" value="1"/>
</dbReference>